<dbReference type="EMBL" id="JWIN03000023">
    <property type="protein sequence ID" value="KAB1258610.1"/>
    <property type="molecule type" value="Genomic_DNA"/>
</dbReference>
<feature type="compositionally biased region" description="Acidic residues" evidence="1">
    <location>
        <begin position="1"/>
        <end position="19"/>
    </location>
</feature>
<feature type="region of interest" description="Disordered" evidence="1">
    <location>
        <begin position="1"/>
        <end position="66"/>
    </location>
</feature>
<evidence type="ECO:0000313" key="2">
    <source>
        <dbReference type="EMBL" id="KAB1258610.1"/>
    </source>
</evidence>
<keyword evidence="3" id="KW-1185">Reference proteome</keyword>
<name>A0A5N4CIL3_CAMDR</name>
<gene>
    <name evidence="2" type="ORF">Cadr_000023066</name>
</gene>
<proteinExistence type="predicted"/>
<sequence length="385" mass="42316">MKEGEEGGVAEEEEEEEREKEEGVGEKGEGRKEKYPGVERRAVRVAPVGDADPKEPGTEGWGNNDRLESWEETCLMTVPEHLREEAMMLENGPRLSPTGVRSPVRTSPRQIPGRPDTWRPTVEDSYCVRWGNGMKTHAHTEHRLYSRKYVGSSGSVDDEGSVPDLKGDGILTGPWLPRSVLTSAARQRCTGFVKGSELRESLRLSLTCKSASALSGRSRLSWRSSPCLKRHAEGHLTGDVLVLLFERPQSDDSVPPCSVTLLCLLGRLWHDRPRVPGLLRGERCPSIPLGSGCTEPVSDSDARTLPIEVARTGIQAEGRVVGKPPALRVVRIGARELHGGQGTDVETLYFTRLPSGRTGRGTRQVPMAFYRASSRSPLRPSVSSR</sequence>
<dbReference type="Proteomes" id="UP000299084">
    <property type="component" value="Unassembled WGS sequence"/>
</dbReference>
<dbReference type="AlphaFoldDB" id="A0A5N4CIL3"/>
<feature type="compositionally biased region" description="Basic and acidic residues" evidence="1">
    <location>
        <begin position="20"/>
        <end position="42"/>
    </location>
</feature>
<evidence type="ECO:0000256" key="1">
    <source>
        <dbReference type="SAM" id="MobiDB-lite"/>
    </source>
</evidence>
<evidence type="ECO:0000313" key="3">
    <source>
        <dbReference type="Proteomes" id="UP000299084"/>
    </source>
</evidence>
<comment type="caution">
    <text evidence="2">The sequence shown here is derived from an EMBL/GenBank/DDBJ whole genome shotgun (WGS) entry which is preliminary data.</text>
</comment>
<feature type="region of interest" description="Disordered" evidence="1">
    <location>
        <begin position="92"/>
        <end position="118"/>
    </location>
</feature>
<organism evidence="2 3">
    <name type="scientific">Camelus dromedarius</name>
    <name type="common">Dromedary</name>
    <name type="synonym">Arabian camel</name>
    <dbReference type="NCBI Taxonomy" id="9838"/>
    <lineage>
        <taxon>Eukaryota</taxon>
        <taxon>Metazoa</taxon>
        <taxon>Chordata</taxon>
        <taxon>Craniata</taxon>
        <taxon>Vertebrata</taxon>
        <taxon>Euteleostomi</taxon>
        <taxon>Mammalia</taxon>
        <taxon>Eutheria</taxon>
        <taxon>Laurasiatheria</taxon>
        <taxon>Artiodactyla</taxon>
        <taxon>Tylopoda</taxon>
        <taxon>Camelidae</taxon>
        <taxon>Camelus</taxon>
    </lineage>
</organism>
<accession>A0A5N4CIL3</accession>
<protein>
    <submittedName>
        <fullName evidence="2">Uncharacterized protein</fullName>
    </submittedName>
</protein>
<reference evidence="2 3" key="1">
    <citation type="journal article" date="2019" name="Mol. Ecol. Resour.">
        <title>Improving Illumina assemblies with Hi-C and long reads: an example with the North African dromedary.</title>
        <authorList>
            <person name="Elbers J.P."/>
            <person name="Rogers M.F."/>
            <person name="Perelman P.L."/>
            <person name="Proskuryakova A.A."/>
            <person name="Serdyukova N.A."/>
            <person name="Johnson W.E."/>
            <person name="Horin P."/>
            <person name="Corander J."/>
            <person name="Murphy D."/>
            <person name="Burger P.A."/>
        </authorList>
    </citation>
    <scope>NUCLEOTIDE SEQUENCE [LARGE SCALE GENOMIC DNA]</scope>
    <source>
        <strain evidence="2">Drom800</strain>
        <tissue evidence="2">Blood</tissue>
    </source>
</reference>